<accession>A0ABR3D6A3</accession>
<name>A0ABR3D6A3_NEUIN</name>
<gene>
    <name evidence="1" type="ORF">QR685DRAFT_530382</name>
</gene>
<reference evidence="1 2" key="1">
    <citation type="submission" date="2023-09" db="EMBL/GenBank/DDBJ databases">
        <title>Multi-omics analysis of a traditional fermented food reveals byproduct-associated fungal strains for waste-to-food upcycling.</title>
        <authorList>
            <consortium name="Lawrence Berkeley National Laboratory"/>
            <person name="Rekdal V.M."/>
            <person name="Villalobos-Escobedo J.M."/>
            <person name="Rodriguez-Valeron N."/>
            <person name="Garcia M.O."/>
            <person name="Vasquez D.P."/>
            <person name="Damayanti I."/>
            <person name="Sorensen P.M."/>
            <person name="Baidoo E.E."/>
            <person name="De Carvalho A.C."/>
            <person name="Riley R."/>
            <person name="Lipzen A."/>
            <person name="He G."/>
            <person name="Yan M."/>
            <person name="Haridas S."/>
            <person name="Daum C."/>
            <person name="Yoshinaga Y."/>
            <person name="Ng V."/>
            <person name="Grigoriev I.V."/>
            <person name="Munk R."/>
            <person name="Nuraida L."/>
            <person name="Wijaya C.H."/>
            <person name="Morales P.-C."/>
            <person name="Keasling J.D."/>
        </authorList>
    </citation>
    <scope>NUCLEOTIDE SEQUENCE [LARGE SCALE GENOMIC DNA]</scope>
    <source>
        <strain evidence="1 2">FGSC 2613</strain>
    </source>
</reference>
<dbReference type="EMBL" id="JAVLET010000007">
    <property type="protein sequence ID" value="KAL0468211.1"/>
    <property type="molecule type" value="Genomic_DNA"/>
</dbReference>
<proteinExistence type="predicted"/>
<sequence>MVLECLDIPVDLNHVYDHASQGRMVDRGWRPNLISSGPLPTFCPRKSVDPVMP</sequence>
<protein>
    <submittedName>
        <fullName evidence="1">Uncharacterized protein</fullName>
    </submittedName>
</protein>
<comment type="caution">
    <text evidence="1">The sequence shown here is derived from an EMBL/GenBank/DDBJ whole genome shotgun (WGS) entry which is preliminary data.</text>
</comment>
<organism evidence="1 2">
    <name type="scientific">Neurospora intermedia</name>
    <dbReference type="NCBI Taxonomy" id="5142"/>
    <lineage>
        <taxon>Eukaryota</taxon>
        <taxon>Fungi</taxon>
        <taxon>Dikarya</taxon>
        <taxon>Ascomycota</taxon>
        <taxon>Pezizomycotina</taxon>
        <taxon>Sordariomycetes</taxon>
        <taxon>Sordariomycetidae</taxon>
        <taxon>Sordariales</taxon>
        <taxon>Sordariaceae</taxon>
        <taxon>Neurospora</taxon>
    </lineage>
</organism>
<evidence type="ECO:0000313" key="2">
    <source>
        <dbReference type="Proteomes" id="UP001451303"/>
    </source>
</evidence>
<evidence type="ECO:0000313" key="1">
    <source>
        <dbReference type="EMBL" id="KAL0468211.1"/>
    </source>
</evidence>
<dbReference type="Proteomes" id="UP001451303">
    <property type="component" value="Unassembled WGS sequence"/>
</dbReference>
<keyword evidence="2" id="KW-1185">Reference proteome</keyword>